<dbReference type="CDD" id="cd06170">
    <property type="entry name" value="LuxR_C_like"/>
    <property type="match status" value="1"/>
</dbReference>
<evidence type="ECO:0000256" key="2">
    <source>
        <dbReference type="ARBA" id="ARBA00023125"/>
    </source>
</evidence>
<dbReference type="OrthoDB" id="3178272at2"/>
<dbReference type="GO" id="GO:0006355">
    <property type="term" value="P:regulation of DNA-templated transcription"/>
    <property type="evidence" value="ECO:0007669"/>
    <property type="project" value="InterPro"/>
</dbReference>
<evidence type="ECO:0000256" key="3">
    <source>
        <dbReference type="ARBA" id="ARBA00023163"/>
    </source>
</evidence>
<evidence type="ECO:0000313" key="5">
    <source>
        <dbReference type="EMBL" id="SLM46476.1"/>
    </source>
</evidence>
<sequence length="68" mass="7946">MGNDLTKREQEILKWLIHGMSNKEIAEKESISPRTVQKHLQRIYQCLGVQTRAEAIVFIHQDGKHLHL</sequence>
<dbReference type="PANTHER" id="PTHR44688">
    <property type="entry name" value="DNA-BINDING TRANSCRIPTIONAL ACTIVATOR DEVR_DOSR"/>
    <property type="match status" value="1"/>
</dbReference>
<protein>
    <recommendedName>
        <fullName evidence="4">HTH luxR-type domain-containing protein</fullName>
    </recommendedName>
</protein>
<dbReference type="InterPro" id="IPR000792">
    <property type="entry name" value="Tscrpt_reg_LuxR_C"/>
</dbReference>
<dbReference type="PRINTS" id="PR00038">
    <property type="entry name" value="HTHLUXR"/>
</dbReference>
<dbReference type="EMBL" id="LT828648">
    <property type="protein sequence ID" value="SLM46476.1"/>
    <property type="molecule type" value="Genomic_DNA"/>
</dbReference>
<dbReference type="InterPro" id="IPR036388">
    <property type="entry name" value="WH-like_DNA-bd_sf"/>
</dbReference>
<gene>
    <name evidence="5" type="ORF">NSJP_0304</name>
</gene>
<feature type="domain" description="HTH luxR-type" evidence="4">
    <location>
        <begin position="1"/>
        <end position="63"/>
    </location>
</feature>
<keyword evidence="3" id="KW-0804">Transcription</keyword>
<accession>A0A1W1I0F0</accession>
<dbReference type="PROSITE" id="PS50043">
    <property type="entry name" value="HTH_LUXR_2"/>
    <property type="match status" value="1"/>
</dbReference>
<dbReference type="RefSeq" id="WP_080885154.1">
    <property type="nucleotide sequence ID" value="NZ_LT828648.1"/>
</dbReference>
<keyword evidence="2" id="KW-0238">DNA-binding</keyword>
<dbReference type="PANTHER" id="PTHR44688:SF16">
    <property type="entry name" value="DNA-BINDING TRANSCRIPTIONAL ACTIVATOR DEVR_DOSR"/>
    <property type="match status" value="1"/>
</dbReference>
<dbReference type="SUPFAM" id="SSF46894">
    <property type="entry name" value="C-terminal effector domain of the bipartite response regulators"/>
    <property type="match status" value="1"/>
</dbReference>
<dbReference type="InterPro" id="IPR016032">
    <property type="entry name" value="Sig_transdc_resp-reg_C-effctor"/>
</dbReference>
<organism evidence="5 6">
    <name type="scientific">Nitrospira japonica</name>
    <dbReference type="NCBI Taxonomy" id="1325564"/>
    <lineage>
        <taxon>Bacteria</taxon>
        <taxon>Pseudomonadati</taxon>
        <taxon>Nitrospirota</taxon>
        <taxon>Nitrospiria</taxon>
        <taxon>Nitrospirales</taxon>
        <taxon>Nitrospiraceae</taxon>
        <taxon>Nitrospira</taxon>
    </lineage>
</organism>
<dbReference type="GO" id="GO:0003677">
    <property type="term" value="F:DNA binding"/>
    <property type="evidence" value="ECO:0007669"/>
    <property type="project" value="UniProtKB-KW"/>
</dbReference>
<keyword evidence="6" id="KW-1185">Reference proteome</keyword>
<name>A0A1W1I0F0_9BACT</name>
<evidence type="ECO:0000256" key="1">
    <source>
        <dbReference type="ARBA" id="ARBA00023015"/>
    </source>
</evidence>
<keyword evidence="1" id="KW-0805">Transcription regulation</keyword>
<dbReference type="Proteomes" id="UP000192042">
    <property type="component" value="Chromosome I"/>
</dbReference>
<evidence type="ECO:0000313" key="6">
    <source>
        <dbReference type="Proteomes" id="UP000192042"/>
    </source>
</evidence>
<proteinExistence type="predicted"/>
<evidence type="ECO:0000259" key="4">
    <source>
        <dbReference type="PROSITE" id="PS50043"/>
    </source>
</evidence>
<reference evidence="5 6" key="1">
    <citation type="submission" date="2017-03" db="EMBL/GenBank/DDBJ databases">
        <authorList>
            <person name="Afonso C.L."/>
            <person name="Miller P.J."/>
            <person name="Scott M.A."/>
            <person name="Spackman E."/>
            <person name="Goraichik I."/>
            <person name="Dimitrov K.M."/>
            <person name="Suarez D.L."/>
            <person name="Swayne D.E."/>
        </authorList>
    </citation>
    <scope>NUCLEOTIDE SEQUENCE [LARGE SCALE GENOMIC DNA]</scope>
    <source>
        <strain evidence="5">Genome sequencing of Nitrospira japonica strain NJ11</strain>
    </source>
</reference>
<dbReference type="AlphaFoldDB" id="A0A1W1I0F0"/>
<dbReference type="KEGG" id="nja:NSJP_0304"/>
<dbReference type="Pfam" id="PF00196">
    <property type="entry name" value="GerE"/>
    <property type="match status" value="1"/>
</dbReference>
<dbReference type="Gene3D" id="1.10.10.10">
    <property type="entry name" value="Winged helix-like DNA-binding domain superfamily/Winged helix DNA-binding domain"/>
    <property type="match status" value="1"/>
</dbReference>
<dbReference type="STRING" id="1325564.NSJP_0304"/>
<dbReference type="SMART" id="SM00421">
    <property type="entry name" value="HTH_LUXR"/>
    <property type="match status" value="1"/>
</dbReference>